<sequence length="119" mass="13540">MNRESTRWTTGPNSSVTVFEAEPPPDVPPRVLTLPRPSTPHAHSPSPGEATSPLPPRSISSITTNLSELEEAERRVDAELHEVQRIRELLQERTTLHTRIQEARHERVCSRCRTSSRRF</sequence>
<reference evidence="5" key="2">
    <citation type="submission" date="2020-04" db="EMBL/GenBank/DDBJ databases">
        <authorList>
            <consortium name="NCBI Genome Project"/>
        </authorList>
    </citation>
    <scope>NUCLEOTIDE SEQUENCE</scope>
    <source>
        <strain evidence="5">CBS 304.34</strain>
    </source>
</reference>
<proteinExistence type="predicted"/>
<keyword evidence="1" id="KW-0175">Coiled coil</keyword>
<evidence type="ECO:0000256" key="1">
    <source>
        <dbReference type="SAM" id="Coils"/>
    </source>
</evidence>
<keyword evidence="4" id="KW-1185">Reference proteome</keyword>
<feature type="compositionally biased region" description="Polar residues" evidence="2">
    <location>
        <begin position="7"/>
        <end position="17"/>
    </location>
</feature>
<gene>
    <name evidence="3 5" type="ORF">BDZ99DRAFT_466541</name>
</gene>
<evidence type="ECO:0000313" key="4">
    <source>
        <dbReference type="Proteomes" id="UP000504636"/>
    </source>
</evidence>
<dbReference type="GeneID" id="54461693"/>
<dbReference type="EMBL" id="MU003709">
    <property type="protein sequence ID" value="KAF2805574.1"/>
    <property type="molecule type" value="Genomic_DNA"/>
</dbReference>
<dbReference type="Proteomes" id="UP000504636">
    <property type="component" value="Unplaced"/>
</dbReference>
<name>A0A6A6YC28_9PEZI</name>
<organism evidence="3">
    <name type="scientific">Mytilinidion resinicola</name>
    <dbReference type="NCBI Taxonomy" id="574789"/>
    <lineage>
        <taxon>Eukaryota</taxon>
        <taxon>Fungi</taxon>
        <taxon>Dikarya</taxon>
        <taxon>Ascomycota</taxon>
        <taxon>Pezizomycotina</taxon>
        <taxon>Dothideomycetes</taxon>
        <taxon>Pleosporomycetidae</taxon>
        <taxon>Mytilinidiales</taxon>
        <taxon>Mytilinidiaceae</taxon>
        <taxon>Mytilinidion</taxon>
    </lineage>
</organism>
<reference evidence="5" key="3">
    <citation type="submission" date="2025-04" db="UniProtKB">
        <authorList>
            <consortium name="RefSeq"/>
        </authorList>
    </citation>
    <scope>IDENTIFICATION</scope>
    <source>
        <strain evidence="5">CBS 304.34</strain>
    </source>
</reference>
<evidence type="ECO:0000313" key="5">
    <source>
        <dbReference type="RefSeq" id="XP_033572538.1"/>
    </source>
</evidence>
<feature type="region of interest" description="Disordered" evidence="2">
    <location>
        <begin position="1"/>
        <end position="60"/>
    </location>
</feature>
<dbReference type="AlphaFoldDB" id="A0A6A6YC28"/>
<accession>A0A6A6YC28</accession>
<protein>
    <submittedName>
        <fullName evidence="3 5">Uncharacterized protein</fullName>
    </submittedName>
</protein>
<feature type="coiled-coil region" evidence="1">
    <location>
        <begin position="66"/>
        <end position="106"/>
    </location>
</feature>
<dbReference type="RefSeq" id="XP_033572538.1">
    <property type="nucleotide sequence ID" value="XM_033720800.1"/>
</dbReference>
<reference evidence="3 5" key="1">
    <citation type="journal article" date="2020" name="Stud. Mycol.">
        <title>101 Dothideomycetes genomes: a test case for predicting lifestyles and emergence of pathogens.</title>
        <authorList>
            <person name="Haridas S."/>
            <person name="Albert R."/>
            <person name="Binder M."/>
            <person name="Bloem J."/>
            <person name="Labutti K."/>
            <person name="Salamov A."/>
            <person name="Andreopoulos B."/>
            <person name="Baker S."/>
            <person name="Barry K."/>
            <person name="Bills G."/>
            <person name="Bluhm B."/>
            <person name="Cannon C."/>
            <person name="Castanera R."/>
            <person name="Culley D."/>
            <person name="Daum C."/>
            <person name="Ezra D."/>
            <person name="Gonzalez J."/>
            <person name="Henrissat B."/>
            <person name="Kuo A."/>
            <person name="Liang C."/>
            <person name="Lipzen A."/>
            <person name="Lutzoni F."/>
            <person name="Magnuson J."/>
            <person name="Mondo S."/>
            <person name="Nolan M."/>
            <person name="Ohm R."/>
            <person name="Pangilinan J."/>
            <person name="Park H.-J."/>
            <person name="Ramirez L."/>
            <person name="Alfaro M."/>
            <person name="Sun H."/>
            <person name="Tritt A."/>
            <person name="Yoshinaga Y."/>
            <person name="Zwiers L.-H."/>
            <person name="Turgeon B."/>
            <person name="Goodwin S."/>
            <person name="Spatafora J."/>
            <person name="Crous P."/>
            <person name="Grigoriev I."/>
        </authorList>
    </citation>
    <scope>NUCLEOTIDE SEQUENCE</scope>
    <source>
        <strain evidence="3 5">CBS 304.34</strain>
    </source>
</reference>
<evidence type="ECO:0000256" key="2">
    <source>
        <dbReference type="SAM" id="MobiDB-lite"/>
    </source>
</evidence>
<evidence type="ECO:0000313" key="3">
    <source>
        <dbReference type="EMBL" id="KAF2805574.1"/>
    </source>
</evidence>